<gene>
    <name evidence="5" type="ORF">DESME_13170</name>
</gene>
<keyword evidence="6" id="KW-1185">Reference proteome</keyword>
<evidence type="ECO:0000256" key="3">
    <source>
        <dbReference type="PROSITE-ProRule" id="PRU00464"/>
    </source>
</evidence>
<dbReference type="eggNOG" id="COG0537">
    <property type="taxonomic scope" value="Bacteria"/>
</dbReference>
<dbReference type="Pfam" id="PF11969">
    <property type="entry name" value="DcpS_C"/>
    <property type="match status" value="1"/>
</dbReference>
<dbReference type="HOGENOM" id="CLU_056776_8_1_9"/>
<dbReference type="RefSeq" id="WP_006715884.1">
    <property type="nucleotide sequence ID" value="NZ_CP007032.1"/>
</dbReference>
<dbReference type="AlphaFoldDB" id="W0EEC6"/>
<feature type="active site" description="Tele-AMP-histidine intermediate" evidence="1">
    <location>
        <position position="100"/>
    </location>
</feature>
<dbReference type="PROSITE" id="PS51084">
    <property type="entry name" value="HIT_2"/>
    <property type="match status" value="1"/>
</dbReference>
<proteinExistence type="predicted"/>
<dbReference type="InterPro" id="IPR036265">
    <property type="entry name" value="HIT-like_sf"/>
</dbReference>
<sequence length="114" mass="12471">MADCIFCKIIDKEIPSEVVFEDDQVLVIKDINPLAPVHLLLITKKHIASLEEVLPVDEGLMGHILMLAQKLAREFGVAELGYRVVTNIGEEGGQAVQHLHFHVLGGKPLGVNIA</sequence>
<dbReference type="InterPro" id="IPR011146">
    <property type="entry name" value="HIT-like"/>
</dbReference>
<dbReference type="PANTHER" id="PTHR23089">
    <property type="entry name" value="HISTIDINE TRIAD HIT PROTEIN"/>
    <property type="match status" value="1"/>
</dbReference>
<evidence type="ECO:0000313" key="5">
    <source>
        <dbReference type="EMBL" id="AHF07868.1"/>
    </source>
</evidence>
<name>W0EEC6_9FIRM</name>
<protein>
    <submittedName>
        <fullName evidence="5">HIT family hydrolase</fullName>
    </submittedName>
</protein>
<feature type="domain" description="HIT" evidence="4">
    <location>
        <begin position="5"/>
        <end position="113"/>
    </location>
</feature>
<dbReference type="GO" id="GO:0016787">
    <property type="term" value="F:hydrolase activity"/>
    <property type="evidence" value="ECO:0007669"/>
    <property type="project" value="UniProtKB-KW"/>
</dbReference>
<feature type="short sequence motif" description="Histidine triad motif" evidence="2 3">
    <location>
        <begin position="98"/>
        <end position="102"/>
    </location>
</feature>
<dbReference type="PROSITE" id="PS00892">
    <property type="entry name" value="HIT_1"/>
    <property type="match status" value="1"/>
</dbReference>
<reference evidence="5 6" key="1">
    <citation type="submission" date="2013-12" db="EMBL/GenBank/DDBJ databases">
        <authorList>
            <consortium name="DOE Joint Genome Institute"/>
            <person name="Smidt H."/>
            <person name="Huntemann M."/>
            <person name="Han J."/>
            <person name="Chen A."/>
            <person name="Kyrpides N."/>
            <person name="Mavromatis K."/>
            <person name="Markowitz V."/>
            <person name="Palaniappan K."/>
            <person name="Ivanova N."/>
            <person name="Schaumberg A."/>
            <person name="Pati A."/>
            <person name="Liolios K."/>
            <person name="Nordberg H.P."/>
            <person name="Cantor M.N."/>
            <person name="Hua S.X."/>
            <person name="Woyke T."/>
        </authorList>
    </citation>
    <scope>NUCLEOTIDE SEQUENCE [LARGE SCALE GENOMIC DNA]</scope>
    <source>
        <strain evidence="6">DSM 15288</strain>
    </source>
</reference>
<organism evidence="5 6">
    <name type="scientific">Desulfitobacterium metallireducens DSM 15288</name>
    <dbReference type="NCBI Taxonomy" id="871968"/>
    <lineage>
        <taxon>Bacteria</taxon>
        <taxon>Bacillati</taxon>
        <taxon>Bacillota</taxon>
        <taxon>Clostridia</taxon>
        <taxon>Eubacteriales</taxon>
        <taxon>Desulfitobacteriaceae</taxon>
        <taxon>Desulfitobacterium</taxon>
    </lineage>
</organism>
<evidence type="ECO:0000256" key="2">
    <source>
        <dbReference type="PIRSR" id="PIRSR601310-3"/>
    </source>
</evidence>
<dbReference type="EMBL" id="CP007032">
    <property type="protein sequence ID" value="AHF07868.1"/>
    <property type="molecule type" value="Genomic_DNA"/>
</dbReference>
<keyword evidence="5" id="KW-0378">Hydrolase</keyword>
<dbReference type="SUPFAM" id="SSF54197">
    <property type="entry name" value="HIT-like"/>
    <property type="match status" value="1"/>
</dbReference>
<evidence type="ECO:0000259" key="4">
    <source>
        <dbReference type="PROSITE" id="PS51084"/>
    </source>
</evidence>
<dbReference type="InterPro" id="IPR019808">
    <property type="entry name" value="Histidine_triad_CS"/>
</dbReference>
<evidence type="ECO:0000256" key="1">
    <source>
        <dbReference type="PIRSR" id="PIRSR601310-1"/>
    </source>
</evidence>
<dbReference type="PRINTS" id="PR00332">
    <property type="entry name" value="HISTRIAD"/>
</dbReference>
<dbReference type="Proteomes" id="UP000010847">
    <property type="component" value="Chromosome"/>
</dbReference>
<accession>W0EEC6</accession>
<dbReference type="OrthoDB" id="9784774at2"/>
<dbReference type="STRING" id="871968.DESME_13170"/>
<dbReference type="InterPro" id="IPR001310">
    <property type="entry name" value="Histidine_triad_HIT"/>
</dbReference>
<dbReference type="CDD" id="cd01276">
    <property type="entry name" value="PKCI_related"/>
    <property type="match status" value="1"/>
</dbReference>
<dbReference type="KEGG" id="dmt:DESME_13170"/>
<evidence type="ECO:0000313" key="6">
    <source>
        <dbReference type="Proteomes" id="UP000010847"/>
    </source>
</evidence>
<dbReference type="Gene3D" id="3.30.428.10">
    <property type="entry name" value="HIT-like"/>
    <property type="match status" value="1"/>
</dbReference>